<dbReference type="SUPFAM" id="SSF102462">
    <property type="entry name" value="Peptidyl-tRNA hydrolase II"/>
    <property type="match status" value="1"/>
</dbReference>
<dbReference type="GO" id="GO:0005829">
    <property type="term" value="C:cytosol"/>
    <property type="evidence" value="ECO:0007669"/>
    <property type="project" value="TreeGrafter"/>
</dbReference>
<reference evidence="5" key="1">
    <citation type="submission" date="2021-01" db="EMBL/GenBank/DDBJ databases">
        <authorList>
            <person name="Corre E."/>
            <person name="Pelletier E."/>
            <person name="Niang G."/>
            <person name="Scheremetjew M."/>
            <person name="Finn R."/>
            <person name="Kale V."/>
            <person name="Holt S."/>
            <person name="Cochrane G."/>
            <person name="Meng A."/>
            <person name="Brown T."/>
            <person name="Cohen L."/>
        </authorList>
    </citation>
    <scope>NUCLEOTIDE SEQUENCE</scope>
    <source>
        <strain evidence="5">CCMP281</strain>
    </source>
</reference>
<dbReference type="FunFam" id="3.40.1490.10:FF:000002">
    <property type="entry name" value="Peptidyl-tRNA hydrolase 2, mitochondrial"/>
    <property type="match status" value="1"/>
</dbReference>
<accession>A0A7S3F3A1</accession>
<dbReference type="EMBL" id="HBHX01045265">
    <property type="protein sequence ID" value="CAE0124468.1"/>
    <property type="molecule type" value="Transcribed_RNA"/>
</dbReference>
<dbReference type="NCBIfam" id="TIGR00283">
    <property type="entry name" value="arch_pth2"/>
    <property type="match status" value="1"/>
</dbReference>
<sequence>MGDEADELAQALALSLGADPESDPAPQMQSMEARLMEIVGCSAEAAAQAVNAAGPGGLALAIDLVLGGGIAATAQPSKLVCLVRRDLGMGVGKVAAQVAHGVLGAYRVASQRDPQRLAAWETTGEACIVLGVTGLEELDRLIGSAAQAGLVTHVVQDAGRTEVAVGSKTVGCIGPGVVSEIDTITGALSLF</sequence>
<dbReference type="AlphaFoldDB" id="A0A7S3F3A1"/>
<evidence type="ECO:0000313" key="5">
    <source>
        <dbReference type="EMBL" id="CAE0124468.1"/>
    </source>
</evidence>
<dbReference type="GO" id="GO:0004045">
    <property type="term" value="F:peptidyl-tRNA hydrolase activity"/>
    <property type="evidence" value="ECO:0007669"/>
    <property type="project" value="UniProtKB-EC"/>
</dbReference>
<dbReference type="Pfam" id="PF01981">
    <property type="entry name" value="PTH2"/>
    <property type="match status" value="1"/>
</dbReference>
<evidence type="ECO:0000256" key="3">
    <source>
        <dbReference type="ARBA" id="ARBA00038050"/>
    </source>
</evidence>
<dbReference type="InterPro" id="IPR002833">
    <property type="entry name" value="PTH2"/>
</dbReference>
<organism evidence="5">
    <name type="scientific">Haptolina ericina</name>
    <dbReference type="NCBI Taxonomy" id="156174"/>
    <lineage>
        <taxon>Eukaryota</taxon>
        <taxon>Haptista</taxon>
        <taxon>Haptophyta</taxon>
        <taxon>Prymnesiophyceae</taxon>
        <taxon>Prymnesiales</taxon>
        <taxon>Prymnesiaceae</taxon>
        <taxon>Haptolina</taxon>
    </lineage>
</organism>
<evidence type="ECO:0000256" key="2">
    <source>
        <dbReference type="ARBA" id="ARBA00022801"/>
    </source>
</evidence>
<dbReference type="PANTHER" id="PTHR12649">
    <property type="entry name" value="PEPTIDYL-TRNA HYDROLASE 2"/>
    <property type="match status" value="1"/>
</dbReference>
<name>A0A7S3F3A1_9EUKA</name>
<proteinExistence type="inferred from homology"/>
<protein>
    <recommendedName>
        <fullName evidence="1">peptidyl-tRNA hydrolase</fullName>
        <ecNumber evidence="1">3.1.1.29</ecNumber>
    </recommendedName>
</protein>
<dbReference type="EC" id="3.1.1.29" evidence="1"/>
<evidence type="ECO:0000256" key="4">
    <source>
        <dbReference type="ARBA" id="ARBA00048707"/>
    </source>
</evidence>
<dbReference type="Gene3D" id="3.40.1490.10">
    <property type="entry name" value="Bit1"/>
    <property type="match status" value="1"/>
</dbReference>
<dbReference type="InterPro" id="IPR023476">
    <property type="entry name" value="Pep_tRNA_hydro_II_dom_sf"/>
</dbReference>
<evidence type="ECO:0000256" key="1">
    <source>
        <dbReference type="ARBA" id="ARBA00013260"/>
    </source>
</evidence>
<gene>
    <name evidence="5" type="ORF">HERI1096_LOCUS25063</name>
</gene>
<comment type="catalytic activity">
    <reaction evidence="4">
        <text>an N-acyl-L-alpha-aminoacyl-tRNA + H2O = an N-acyl-L-amino acid + a tRNA + H(+)</text>
        <dbReference type="Rhea" id="RHEA:54448"/>
        <dbReference type="Rhea" id="RHEA-COMP:10123"/>
        <dbReference type="Rhea" id="RHEA-COMP:13883"/>
        <dbReference type="ChEBI" id="CHEBI:15377"/>
        <dbReference type="ChEBI" id="CHEBI:15378"/>
        <dbReference type="ChEBI" id="CHEBI:59874"/>
        <dbReference type="ChEBI" id="CHEBI:78442"/>
        <dbReference type="ChEBI" id="CHEBI:138191"/>
        <dbReference type="EC" id="3.1.1.29"/>
    </reaction>
</comment>
<comment type="similarity">
    <text evidence="3">Belongs to the PTH2 family.</text>
</comment>
<keyword evidence="2" id="KW-0378">Hydrolase</keyword>
<dbReference type="PANTHER" id="PTHR12649:SF11">
    <property type="entry name" value="PEPTIDYL-TRNA HYDROLASE 2, MITOCHONDRIAL"/>
    <property type="match status" value="1"/>
</dbReference>